<evidence type="ECO:0000256" key="2">
    <source>
        <dbReference type="ARBA" id="ARBA00022553"/>
    </source>
</evidence>
<protein>
    <submittedName>
        <fullName evidence="9">Fused PTS fructose transporter subunit IIA/HPr protein</fullName>
    </submittedName>
</protein>
<dbReference type="Pfam" id="PF00381">
    <property type="entry name" value="PTS-HPr"/>
    <property type="match status" value="1"/>
</dbReference>
<evidence type="ECO:0000256" key="1">
    <source>
        <dbReference type="ARBA" id="ARBA00022448"/>
    </source>
</evidence>
<evidence type="ECO:0000256" key="5">
    <source>
        <dbReference type="ARBA" id="ARBA00022683"/>
    </source>
</evidence>
<dbReference type="InterPro" id="IPR050893">
    <property type="entry name" value="Sugar_PTS"/>
</dbReference>
<dbReference type="InterPro" id="IPR002178">
    <property type="entry name" value="PTS_EIIA_type-2_dom"/>
</dbReference>
<dbReference type="CDD" id="cd00211">
    <property type="entry name" value="PTS_IIA_fru"/>
    <property type="match status" value="1"/>
</dbReference>
<dbReference type="NCBIfam" id="NF008319">
    <property type="entry name" value="PRK11109.1"/>
    <property type="match status" value="1"/>
</dbReference>
<dbReference type="PRINTS" id="PR00107">
    <property type="entry name" value="PHOSPHOCPHPR"/>
</dbReference>
<evidence type="ECO:0000259" key="7">
    <source>
        <dbReference type="PROSITE" id="PS51094"/>
    </source>
</evidence>
<keyword evidence="6" id="KW-0418">Kinase</keyword>
<dbReference type="InterPro" id="IPR016152">
    <property type="entry name" value="PTrfase/Anion_transptr"/>
</dbReference>
<organism evidence="9 10">
    <name type="scientific">Bisgaard Taxon 45</name>
    <dbReference type="NCBI Taxonomy" id="304289"/>
    <lineage>
        <taxon>Bacteria</taxon>
        <taxon>Pseudomonadati</taxon>
        <taxon>Pseudomonadota</taxon>
        <taxon>Gammaproteobacteria</taxon>
        <taxon>Pasteurellales</taxon>
        <taxon>Pasteurellaceae</taxon>
    </lineage>
</organism>
<dbReference type="CDD" id="cd00367">
    <property type="entry name" value="PTS-HPr_like"/>
    <property type="match status" value="1"/>
</dbReference>
<dbReference type="NCBIfam" id="TIGR01003">
    <property type="entry name" value="PTS_HPr_family"/>
    <property type="match status" value="1"/>
</dbReference>
<evidence type="ECO:0000256" key="4">
    <source>
        <dbReference type="ARBA" id="ARBA00022679"/>
    </source>
</evidence>
<evidence type="ECO:0000256" key="3">
    <source>
        <dbReference type="ARBA" id="ARBA00022597"/>
    </source>
</evidence>
<dbReference type="InterPro" id="IPR001020">
    <property type="entry name" value="PTS_HPr_His_P_site"/>
</dbReference>
<proteinExistence type="predicted"/>
<gene>
    <name evidence="9" type="primary">fruB</name>
    <name evidence="9" type="ORF">O7M46_05315</name>
</gene>
<dbReference type="SUPFAM" id="SSF55804">
    <property type="entry name" value="Phoshotransferase/anion transport protein"/>
    <property type="match status" value="2"/>
</dbReference>
<keyword evidence="4" id="KW-0808">Transferase</keyword>
<keyword evidence="2" id="KW-0597">Phosphoprotein</keyword>
<dbReference type="PANTHER" id="PTHR30181">
    <property type="entry name" value="MANNITOL PERMEASE IIC COMPONENT"/>
    <property type="match status" value="1"/>
</dbReference>
<evidence type="ECO:0000313" key="9">
    <source>
        <dbReference type="EMBL" id="MDP9500370.1"/>
    </source>
</evidence>
<feature type="domain" description="HPr" evidence="8">
    <location>
        <begin position="290"/>
        <end position="380"/>
    </location>
</feature>
<dbReference type="InterPro" id="IPR000032">
    <property type="entry name" value="HPr-like"/>
</dbReference>
<reference evidence="9 10" key="1">
    <citation type="submission" date="2022-12" db="EMBL/GenBank/DDBJ databases">
        <title>Genome sequence of Pasteurellaceae Bisgaard Taxon 45.</title>
        <authorList>
            <person name="Foggin C."/>
            <person name="Rosen L.E."/>
            <person name="Henton M."/>
            <person name="Buys A."/>
            <person name="Floyd T."/>
            <person name="Turner A.D."/>
            <person name="Tarbin J."/>
            <person name="Lloyd A.S."/>
            <person name="Chaitezvi C."/>
            <person name="Ellis R.J."/>
            <person name="Roberts H.C."/>
            <person name="Dastjerdi A."/>
            <person name="Nunez A."/>
            <person name="Van Vliet A.H."/>
            <person name="Steinbach F."/>
        </authorList>
    </citation>
    <scope>NUCLEOTIDE SEQUENCE [LARGE SCALE GENOMIC DNA]</scope>
    <source>
        <strain evidence="9 10">VF20HR</strain>
    </source>
</reference>
<dbReference type="PANTHER" id="PTHR30181:SF3">
    <property type="entry name" value="MULTIPHOSPHORYL TRANSFER PROTEIN"/>
    <property type="match status" value="1"/>
</dbReference>
<name>A0ABT9KEB5_9PAST</name>
<dbReference type="PROSITE" id="PS00372">
    <property type="entry name" value="PTS_EIIA_TYPE_2_HIS"/>
    <property type="match status" value="1"/>
</dbReference>
<dbReference type="Pfam" id="PF00359">
    <property type="entry name" value="PTS_EIIA_2"/>
    <property type="match status" value="1"/>
</dbReference>
<dbReference type="Gene3D" id="3.30.1340.10">
    <property type="entry name" value="HPr-like"/>
    <property type="match status" value="1"/>
</dbReference>
<evidence type="ECO:0000259" key="8">
    <source>
        <dbReference type="PROSITE" id="PS51350"/>
    </source>
</evidence>
<keyword evidence="10" id="KW-1185">Reference proteome</keyword>
<dbReference type="SUPFAM" id="SSF55594">
    <property type="entry name" value="HPr-like"/>
    <property type="match status" value="1"/>
</dbReference>
<keyword evidence="1" id="KW-0813">Transport</keyword>
<dbReference type="PROSITE" id="PS51350">
    <property type="entry name" value="PTS_HPR_DOM"/>
    <property type="match status" value="1"/>
</dbReference>
<evidence type="ECO:0000313" key="10">
    <source>
        <dbReference type="Proteomes" id="UP001224083"/>
    </source>
</evidence>
<dbReference type="Gene3D" id="3.40.930.10">
    <property type="entry name" value="Mannitol-specific EII, Chain A"/>
    <property type="match status" value="1"/>
</dbReference>
<keyword evidence="5" id="KW-0598">Phosphotransferase system</keyword>
<feature type="domain" description="PTS EIIA type-2" evidence="7">
    <location>
        <begin position="2"/>
        <end position="142"/>
    </location>
</feature>
<dbReference type="InterPro" id="IPR035895">
    <property type="entry name" value="HPr-like_sf"/>
</dbReference>
<keyword evidence="3" id="KW-0762">Sugar transport</keyword>
<dbReference type="PROSITE" id="PS51094">
    <property type="entry name" value="PTS_EIIA_TYPE_2"/>
    <property type="match status" value="1"/>
</dbReference>
<evidence type="ECO:0000256" key="6">
    <source>
        <dbReference type="ARBA" id="ARBA00022777"/>
    </source>
</evidence>
<comment type="caution">
    <text evidence="9">The sequence shown here is derived from an EMBL/GenBank/DDBJ whole genome shotgun (WGS) entry which is preliminary data.</text>
</comment>
<dbReference type="EMBL" id="JAQAHH010000006">
    <property type="protein sequence ID" value="MDP9500370.1"/>
    <property type="molecule type" value="Genomic_DNA"/>
</dbReference>
<dbReference type="Proteomes" id="UP001224083">
    <property type="component" value="Unassembled WGS sequence"/>
</dbReference>
<accession>A0ABT9KEB5</accession>
<dbReference type="PROSITE" id="PS00369">
    <property type="entry name" value="PTS_HPR_HIS"/>
    <property type="match status" value="1"/>
</dbReference>
<sequence length="380" mass="41437">MFELTENDIHLSSQAVNKDQAIEMVAQALIQSGYVEPGYLAGMLEREAQITTYLGNGIAIPHGSVTTRALVKKTGVTIFQFPQGVAWDKENLAYLVIGLAADSDGHLALLRQLAHLLHDTETIKHLITTQDVSAFYTRLMGKNAPNPSDLISLDLDTTSLLTLTARNAEKLQQCQAVNNEFVRDVLASPALPLGQGIWLTDATLGNQKNACAFSRAKNAFLHHGKVVQAVLTIATIDDNIHRVLIRLLDDNVQQQLLTGSKEDIALLLDPDADLTHATAQSGRLNEHIEPIEAIFTLRNPQGLHARPAAVLVSHLKKYNASIAVQNLETNSQLISAKSLLKVIALSAQQGHRLRFVATGEEAQQALQCVRELIDNNLGET</sequence>